<evidence type="ECO:0000313" key="2">
    <source>
        <dbReference type="EMBL" id="QIS11686.1"/>
    </source>
</evidence>
<organism evidence="2 3">
    <name type="scientific">Nocardia arthritidis</name>
    <dbReference type="NCBI Taxonomy" id="228602"/>
    <lineage>
        <taxon>Bacteria</taxon>
        <taxon>Bacillati</taxon>
        <taxon>Actinomycetota</taxon>
        <taxon>Actinomycetes</taxon>
        <taxon>Mycobacteriales</taxon>
        <taxon>Nocardiaceae</taxon>
        <taxon>Nocardia</taxon>
    </lineage>
</organism>
<evidence type="ECO:0000256" key="1">
    <source>
        <dbReference type="SAM" id="SignalP"/>
    </source>
</evidence>
<evidence type="ECO:0000313" key="3">
    <source>
        <dbReference type="Proteomes" id="UP000503540"/>
    </source>
</evidence>
<dbReference type="EMBL" id="CP046172">
    <property type="protein sequence ID" value="QIS11686.1"/>
    <property type="molecule type" value="Genomic_DNA"/>
</dbReference>
<dbReference type="AlphaFoldDB" id="A0A6G9YF65"/>
<sequence length="83" mass="8423">MPHLPTRLAAGTVVALGLTMASTAVGHAAPPPGTKCDNGSAVINTNGQCVPNGSMCFLTDGILIGWTNGDTGRCVSYNLSQSY</sequence>
<dbReference type="RefSeq" id="WP_167474460.1">
    <property type="nucleotide sequence ID" value="NZ_CP046172.1"/>
</dbReference>
<proteinExistence type="predicted"/>
<keyword evidence="1" id="KW-0732">Signal</keyword>
<feature type="signal peptide" evidence="1">
    <location>
        <begin position="1"/>
        <end position="28"/>
    </location>
</feature>
<gene>
    <name evidence="2" type="ORF">F5544_19090</name>
</gene>
<accession>A0A6G9YF65</accession>
<reference evidence="2 3" key="1">
    <citation type="journal article" date="2019" name="ACS Chem. Biol.">
        <title>Identification and Mobilization of a Cryptic Antibiotic Biosynthesis Gene Locus from a Human-Pathogenic Nocardia Isolate.</title>
        <authorList>
            <person name="Herisse M."/>
            <person name="Ishida K."/>
            <person name="Porter J.L."/>
            <person name="Howden B."/>
            <person name="Hertweck C."/>
            <person name="Stinear T.P."/>
            <person name="Pidot S.J."/>
        </authorList>
    </citation>
    <scope>NUCLEOTIDE SEQUENCE [LARGE SCALE GENOMIC DNA]</scope>
    <source>
        <strain evidence="2 3">AUSMDU00012717</strain>
    </source>
</reference>
<dbReference type="KEGG" id="nah:F5544_19090"/>
<feature type="chain" id="PRO_5038597791" description="DUF3761 domain-containing protein" evidence="1">
    <location>
        <begin position="29"/>
        <end position="83"/>
    </location>
</feature>
<keyword evidence="3" id="KW-1185">Reference proteome</keyword>
<protein>
    <recommendedName>
        <fullName evidence="4">DUF3761 domain-containing protein</fullName>
    </recommendedName>
</protein>
<dbReference type="Proteomes" id="UP000503540">
    <property type="component" value="Chromosome"/>
</dbReference>
<name>A0A6G9YF65_9NOCA</name>
<evidence type="ECO:0008006" key="4">
    <source>
        <dbReference type="Google" id="ProtNLM"/>
    </source>
</evidence>